<name>A0ACC6QFM3_9ACTN</name>
<gene>
    <name evidence="1" type="ORF">WKI58_11520</name>
</gene>
<evidence type="ECO:0000313" key="2">
    <source>
        <dbReference type="Proteomes" id="UP001375539"/>
    </source>
</evidence>
<evidence type="ECO:0000313" key="1">
    <source>
        <dbReference type="EMBL" id="MEJ8657146.1"/>
    </source>
</evidence>
<dbReference type="EMBL" id="JBBKAI010000002">
    <property type="protein sequence ID" value="MEJ8657146.1"/>
    <property type="molecule type" value="Genomic_DNA"/>
</dbReference>
<protein>
    <submittedName>
        <fullName evidence="1">Uncharacterized protein</fullName>
    </submittedName>
</protein>
<accession>A0ACC6QFM3</accession>
<reference evidence="1" key="1">
    <citation type="submission" date="2024-03" db="EMBL/GenBank/DDBJ databases">
        <title>Novel Streptomyces species of biotechnological and ecological value are a feature of Machair soil.</title>
        <authorList>
            <person name="Prole J.R."/>
            <person name="Goodfellow M."/>
            <person name="Allenby N."/>
            <person name="Ward A.C."/>
        </authorList>
    </citation>
    <scope>NUCLEOTIDE SEQUENCE</scope>
    <source>
        <strain evidence="1">MS1.AVA.4</strain>
    </source>
</reference>
<dbReference type="Proteomes" id="UP001375539">
    <property type="component" value="Unassembled WGS sequence"/>
</dbReference>
<proteinExistence type="predicted"/>
<sequence length="215" mass="24565">MDLVAKHGALYQGALLVAESAEDAYRLGALDRFLKPWIRSRLDSLRYLLDSCDTRRQLAEETRLLAQTAAEYSELREQLFSDIHHTRPEPPWRIVGRRKDMAIRAQSTVLLRQPTFVLQRLASGADVPGAETWDFTVISRPSNTADQGRSFVVMATTEKQNGSVTAQVSRELEDERPWYQQLEYGFYALGITPFLTAIYDPDRHRRQVTDDGYDG</sequence>
<comment type="caution">
    <text evidence="1">The sequence shown here is derived from an EMBL/GenBank/DDBJ whole genome shotgun (WGS) entry which is preliminary data.</text>
</comment>
<keyword evidence="2" id="KW-1185">Reference proteome</keyword>
<organism evidence="1 2">
    <name type="scientific">Streptomyces pratisoli</name>
    <dbReference type="NCBI Taxonomy" id="3139917"/>
    <lineage>
        <taxon>Bacteria</taxon>
        <taxon>Bacillati</taxon>
        <taxon>Actinomycetota</taxon>
        <taxon>Actinomycetes</taxon>
        <taxon>Kitasatosporales</taxon>
        <taxon>Streptomycetaceae</taxon>
        <taxon>Streptomyces</taxon>
    </lineage>
</organism>